<evidence type="ECO:0000313" key="2">
    <source>
        <dbReference type="Proteomes" id="UP001238088"/>
    </source>
</evidence>
<organism evidence="1 2">
    <name type="scientific">Cytobacillus purgationiresistens</name>
    <dbReference type="NCBI Taxonomy" id="863449"/>
    <lineage>
        <taxon>Bacteria</taxon>
        <taxon>Bacillati</taxon>
        <taxon>Bacillota</taxon>
        <taxon>Bacilli</taxon>
        <taxon>Bacillales</taxon>
        <taxon>Bacillaceae</taxon>
        <taxon>Cytobacillus</taxon>
    </lineage>
</organism>
<gene>
    <name evidence="1" type="ORF">J2S17_003985</name>
</gene>
<evidence type="ECO:0000313" key="1">
    <source>
        <dbReference type="EMBL" id="MDQ0272093.1"/>
    </source>
</evidence>
<name>A0ABU0ALE4_9BACI</name>
<dbReference type="EMBL" id="JAUSUB010000020">
    <property type="protein sequence ID" value="MDQ0272093.1"/>
    <property type="molecule type" value="Genomic_DNA"/>
</dbReference>
<accession>A0ABU0ALE4</accession>
<keyword evidence="2" id="KW-1185">Reference proteome</keyword>
<protein>
    <recommendedName>
        <fullName evidence="3">Radical SAM protein</fullName>
    </recommendedName>
</protein>
<sequence length="104" mass="12612">MKEFFTLNERLGILVPSFEYEWEMYDKETQQGILLYWEKIKGHIPDRMAELEKIINRKQDALSNESDFNHSCRLNSEIAELASQINDLWLWYRTNQNLSDKRHF</sequence>
<reference evidence="1 2" key="1">
    <citation type="submission" date="2023-07" db="EMBL/GenBank/DDBJ databases">
        <title>Genomic Encyclopedia of Type Strains, Phase IV (KMG-IV): sequencing the most valuable type-strain genomes for metagenomic binning, comparative biology and taxonomic classification.</title>
        <authorList>
            <person name="Goeker M."/>
        </authorList>
    </citation>
    <scope>NUCLEOTIDE SEQUENCE [LARGE SCALE GENOMIC DNA]</scope>
    <source>
        <strain evidence="1 2">DSM 23494</strain>
    </source>
</reference>
<dbReference type="RefSeq" id="WP_307477409.1">
    <property type="nucleotide sequence ID" value="NZ_JAUSUB010000020.1"/>
</dbReference>
<comment type="caution">
    <text evidence="1">The sequence shown here is derived from an EMBL/GenBank/DDBJ whole genome shotgun (WGS) entry which is preliminary data.</text>
</comment>
<proteinExistence type="predicted"/>
<evidence type="ECO:0008006" key="3">
    <source>
        <dbReference type="Google" id="ProtNLM"/>
    </source>
</evidence>
<dbReference type="Proteomes" id="UP001238088">
    <property type="component" value="Unassembled WGS sequence"/>
</dbReference>